<evidence type="ECO:0000256" key="6">
    <source>
        <dbReference type="ARBA" id="ARBA00022840"/>
    </source>
</evidence>
<dbReference type="InterPro" id="IPR018483">
    <property type="entry name" value="Carb_kinase_FGGY_CS"/>
</dbReference>
<keyword evidence="3 8" id="KW-0808">Transferase</keyword>
<dbReference type="InterPro" id="IPR006000">
    <property type="entry name" value="Xylulokinase"/>
</dbReference>
<evidence type="ECO:0000256" key="7">
    <source>
        <dbReference type="ARBA" id="ARBA00023277"/>
    </source>
</evidence>
<dbReference type="AlphaFoldDB" id="D9RZ50"/>
<dbReference type="EMBL" id="CP002131">
    <property type="protein sequence ID" value="ADL08604.1"/>
    <property type="molecule type" value="Genomic_DNA"/>
</dbReference>
<feature type="active site" description="Proton acceptor" evidence="8">
    <location>
        <position position="239"/>
    </location>
</feature>
<dbReference type="GO" id="GO:0042732">
    <property type="term" value="P:D-xylose metabolic process"/>
    <property type="evidence" value="ECO:0007669"/>
    <property type="project" value="UniProtKB-KW"/>
</dbReference>
<feature type="domain" description="Carbohydrate kinase FGGY N-terminal" evidence="11">
    <location>
        <begin position="2"/>
        <end position="246"/>
    </location>
</feature>
<reference evidence="13 14" key="1">
    <citation type="journal article" date="2010" name="Stand. Genomic Sci.">
        <title>Complete genome sequence of Thermosediminibacter oceani type strain (JW/IW-1228P).</title>
        <authorList>
            <person name="Pitluck S."/>
            <person name="Yasawong M."/>
            <person name="Munk C."/>
            <person name="Nolan M."/>
            <person name="Lapidus A."/>
            <person name="Lucas S."/>
            <person name="Glavina Del Rio T."/>
            <person name="Tice H."/>
            <person name="Cheng J.F."/>
            <person name="Bruce D."/>
            <person name="Detter C."/>
            <person name="Tapia R."/>
            <person name="Han C."/>
            <person name="Goodwin L."/>
            <person name="Liolios K."/>
            <person name="Ivanova N."/>
            <person name="Mavromatis K."/>
            <person name="Mikhailova N."/>
            <person name="Pati A."/>
            <person name="Chen A."/>
            <person name="Palaniappan K."/>
            <person name="Land M."/>
            <person name="Hauser L."/>
            <person name="Chang Y.J."/>
            <person name="Jeffries C.D."/>
            <person name="Rohde M."/>
            <person name="Spring S."/>
            <person name="Sikorski J."/>
            <person name="Goker M."/>
            <person name="Woyke T."/>
            <person name="Bristow J."/>
            <person name="Eisen J.A."/>
            <person name="Markowitz V."/>
            <person name="Hugenholtz P."/>
            <person name="Kyrpides N.C."/>
            <person name="Klenk H.P."/>
        </authorList>
    </citation>
    <scope>NUCLEOTIDE SEQUENCE [LARGE SCALE GENOMIC DNA]</scope>
    <source>
        <strain evidence="14">ATCC BAA-1034 / DSM 16646 / JW/IW-1228P</strain>
    </source>
</reference>
<comment type="catalytic activity">
    <reaction evidence="8 10">
        <text>D-xylulose + ATP = D-xylulose 5-phosphate + ADP + H(+)</text>
        <dbReference type="Rhea" id="RHEA:10964"/>
        <dbReference type="ChEBI" id="CHEBI:15378"/>
        <dbReference type="ChEBI" id="CHEBI:17140"/>
        <dbReference type="ChEBI" id="CHEBI:30616"/>
        <dbReference type="ChEBI" id="CHEBI:57737"/>
        <dbReference type="ChEBI" id="CHEBI:456216"/>
        <dbReference type="EC" id="2.7.1.17"/>
    </reaction>
</comment>
<keyword evidence="2 8" id="KW-0859">Xylose metabolism</keyword>
<dbReference type="PANTHER" id="PTHR43095:SF5">
    <property type="entry name" value="XYLULOSE KINASE"/>
    <property type="match status" value="1"/>
</dbReference>
<dbReference type="PROSITE" id="PS00933">
    <property type="entry name" value="FGGY_KINASES_1"/>
    <property type="match status" value="1"/>
</dbReference>
<feature type="site" description="Important for activity" evidence="8">
    <location>
        <position position="7"/>
    </location>
</feature>
<keyword evidence="14" id="KW-1185">Reference proteome</keyword>
<dbReference type="STRING" id="555079.Toce_1874"/>
<dbReference type="Pfam" id="PF02782">
    <property type="entry name" value="FGGY_C"/>
    <property type="match status" value="1"/>
</dbReference>
<comment type="function">
    <text evidence="8">Catalyzes the phosphorylation of D-xylulose to D-xylulose 5-phosphate.</text>
</comment>
<keyword evidence="4 8" id="KW-0547">Nucleotide-binding</keyword>
<dbReference type="InterPro" id="IPR000577">
    <property type="entry name" value="Carb_kinase_FGGY"/>
</dbReference>
<sequence length="501" mass="54989">MYFLGIDVGTSSVKIILMDMNGTSIFTTSRQYPLHYPHVGWAEQDPEDWWRGVKDGIREILEKSKVPAEAIKAVGLSGQMHGLVALDKNDRVLMPAILWCDQRTQEECDYLNNTIGVSLLAKYTGNKALAGFTAPKILWVKNHKKHIFEKIAHILLPKDFIRFKLTGEYATDVSDASGTLLFDVENRKWSQKMLEIVGISESVLPECYESYEVTGKISQWAADETGLIAGTPVVGGGGDQACGAVGTGTVESGIISVALGTSGVVFACQDSYSVDEESRLHSFCHANGKWHVMGVMLSAASCLKWWVENVTTYGEKNGYDLLLEEAEKSSPGSNGIIFLPYLMGERTPYNDPDARGSFIGLNITHKRGDMTRAILEGVAFGLRDSLEIIREMQIPIKSARVSGGGATSTLWRRILASVFNLRVDVVNSTEGPAFGAAILAAVGAGAFRDVNEASRSIIKTMDSVFPDDAEVNVYNDIYKIYHGLYKNLNKSFANISKLFQR</sequence>
<dbReference type="SUPFAM" id="SSF53067">
    <property type="entry name" value="Actin-like ATPase domain"/>
    <property type="match status" value="2"/>
</dbReference>
<dbReference type="CDD" id="cd07808">
    <property type="entry name" value="ASKHA_NBD_FGGY_EcXK-like"/>
    <property type="match status" value="1"/>
</dbReference>
<dbReference type="eggNOG" id="COG1070">
    <property type="taxonomic scope" value="Bacteria"/>
</dbReference>
<dbReference type="PIRSF" id="PIRSF000538">
    <property type="entry name" value="GlpK"/>
    <property type="match status" value="1"/>
</dbReference>
<feature type="domain" description="Carbohydrate kinase FGGY C-terminal" evidence="12">
    <location>
        <begin position="257"/>
        <end position="443"/>
    </location>
</feature>
<evidence type="ECO:0000259" key="11">
    <source>
        <dbReference type="Pfam" id="PF00370"/>
    </source>
</evidence>
<dbReference type="HOGENOM" id="CLU_009281_3_0_9"/>
<evidence type="ECO:0000256" key="1">
    <source>
        <dbReference type="ARBA" id="ARBA00009156"/>
    </source>
</evidence>
<evidence type="ECO:0000256" key="10">
    <source>
        <dbReference type="RuleBase" id="RU364073"/>
    </source>
</evidence>
<dbReference type="PROSITE" id="PS00445">
    <property type="entry name" value="FGGY_KINASES_2"/>
    <property type="match status" value="1"/>
</dbReference>
<evidence type="ECO:0000256" key="2">
    <source>
        <dbReference type="ARBA" id="ARBA00022629"/>
    </source>
</evidence>
<dbReference type="PANTHER" id="PTHR43095">
    <property type="entry name" value="SUGAR KINASE"/>
    <property type="match status" value="1"/>
</dbReference>
<dbReference type="Pfam" id="PF00370">
    <property type="entry name" value="FGGY_N"/>
    <property type="match status" value="1"/>
</dbReference>
<evidence type="ECO:0000256" key="8">
    <source>
        <dbReference type="HAMAP-Rule" id="MF_02220"/>
    </source>
</evidence>
<protein>
    <recommendedName>
        <fullName evidence="8 10">Xylulose kinase</fullName>
        <shortName evidence="8 10">Xylulokinase</shortName>
        <ecNumber evidence="8 10">2.7.1.17</ecNumber>
    </recommendedName>
</protein>
<proteinExistence type="inferred from homology"/>
<dbReference type="InterPro" id="IPR050406">
    <property type="entry name" value="FGGY_Carb_Kinase"/>
</dbReference>
<dbReference type="RefSeq" id="WP_013276625.1">
    <property type="nucleotide sequence ID" value="NC_014377.1"/>
</dbReference>
<evidence type="ECO:0000256" key="4">
    <source>
        <dbReference type="ARBA" id="ARBA00022741"/>
    </source>
</evidence>
<evidence type="ECO:0000313" key="13">
    <source>
        <dbReference type="EMBL" id="ADL08604.1"/>
    </source>
</evidence>
<dbReference type="GO" id="GO:0004856">
    <property type="term" value="F:D-xylulokinase activity"/>
    <property type="evidence" value="ECO:0007669"/>
    <property type="project" value="UniProtKB-UniRule"/>
</dbReference>
<dbReference type="KEGG" id="toc:Toce_1874"/>
<dbReference type="Proteomes" id="UP000000272">
    <property type="component" value="Chromosome"/>
</dbReference>
<keyword evidence="6 8" id="KW-0067">ATP-binding</keyword>
<dbReference type="InterPro" id="IPR018484">
    <property type="entry name" value="FGGY_N"/>
</dbReference>
<comment type="similarity">
    <text evidence="1 8 9">Belongs to the FGGY kinase family.</text>
</comment>
<name>D9RZ50_THEOJ</name>
<evidence type="ECO:0000256" key="9">
    <source>
        <dbReference type="RuleBase" id="RU003733"/>
    </source>
</evidence>
<organism evidence="13 14">
    <name type="scientific">Thermosediminibacter oceani (strain ATCC BAA-1034 / DSM 16646 / JW/IW-1228P)</name>
    <dbReference type="NCBI Taxonomy" id="555079"/>
    <lineage>
        <taxon>Bacteria</taxon>
        <taxon>Bacillati</taxon>
        <taxon>Bacillota</taxon>
        <taxon>Clostridia</taxon>
        <taxon>Thermosediminibacterales</taxon>
        <taxon>Thermosediminibacteraceae</taxon>
        <taxon>Thermosediminibacter</taxon>
    </lineage>
</organism>
<feature type="binding site" evidence="8">
    <location>
        <begin position="80"/>
        <end position="81"/>
    </location>
    <ligand>
        <name>substrate</name>
    </ligand>
</feature>
<dbReference type="InterPro" id="IPR043129">
    <property type="entry name" value="ATPase_NBD"/>
</dbReference>
<dbReference type="NCBIfam" id="TIGR01312">
    <property type="entry name" value="XylB"/>
    <property type="match status" value="1"/>
</dbReference>
<keyword evidence="7 8" id="KW-0119">Carbohydrate metabolism</keyword>
<gene>
    <name evidence="8 10" type="primary">xylB</name>
    <name evidence="13" type="ordered locus">Toce_1874</name>
</gene>
<dbReference type="HAMAP" id="MF_02220">
    <property type="entry name" value="XylB"/>
    <property type="match status" value="1"/>
</dbReference>
<dbReference type="EC" id="2.7.1.17" evidence="8 10"/>
<evidence type="ECO:0000256" key="3">
    <source>
        <dbReference type="ARBA" id="ARBA00022679"/>
    </source>
</evidence>
<keyword evidence="5 8" id="KW-0418">Kinase</keyword>
<dbReference type="GO" id="GO:0005998">
    <property type="term" value="P:xylulose catabolic process"/>
    <property type="evidence" value="ECO:0007669"/>
    <property type="project" value="UniProtKB-UniRule"/>
</dbReference>
<dbReference type="GO" id="GO:0005524">
    <property type="term" value="F:ATP binding"/>
    <property type="evidence" value="ECO:0007669"/>
    <property type="project" value="UniProtKB-UniRule"/>
</dbReference>
<dbReference type="Gene3D" id="3.30.420.40">
    <property type="match status" value="2"/>
</dbReference>
<dbReference type="OrthoDB" id="9805576at2"/>
<evidence type="ECO:0000259" key="12">
    <source>
        <dbReference type="Pfam" id="PF02782"/>
    </source>
</evidence>
<dbReference type="InterPro" id="IPR018485">
    <property type="entry name" value="FGGY_C"/>
</dbReference>
<evidence type="ECO:0000313" key="14">
    <source>
        <dbReference type="Proteomes" id="UP000000272"/>
    </source>
</evidence>
<accession>D9RZ50</accession>
<evidence type="ECO:0000256" key="5">
    <source>
        <dbReference type="ARBA" id="ARBA00022777"/>
    </source>
</evidence>